<accession>A0A9W9ZUE4</accession>
<protein>
    <submittedName>
        <fullName evidence="1">Uncharacterized protein</fullName>
    </submittedName>
</protein>
<evidence type="ECO:0000313" key="1">
    <source>
        <dbReference type="EMBL" id="KAJ7388011.1"/>
    </source>
</evidence>
<gene>
    <name evidence="1" type="ORF">OS493_040397</name>
</gene>
<feature type="non-terminal residue" evidence="1">
    <location>
        <position position="1"/>
    </location>
</feature>
<comment type="caution">
    <text evidence="1">The sequence shown here is derived from an EMBL/GenBank/DDBJ whole genome shotgun (WGS) entry which is preliminary data.</text>
</comment>
<reference evidence="1" key="1">
    <citation type="submission" date="2023-01" db="EMBL/GenBank/DDBJ databases">
        <title>Genome assembly of the deep-sea coral Lophelia pertusa.</title>
        <authorList>
            <person name="Herrera S."/>
            <person name="Cordes E."/>
        </authorList>
    </citation>
    <scope>NUCLEOTIDE SEQUENCE</scope>
    <source>
        <strain evidence="1">USNM1676648</strain>
        <tissue evidence="1">Polyp</tissue>
    </source>
</reference>
<dbReference type="Proteomes" id="UP001163046">
    <property type="component" value="Unassembled WGS sequence"/>
</dbReference>
<dbReference type="OrthoDB" id="1661883at2759"/>
<dbReference type="EMBL" id="MU825760">
    <property type="protein sequence ID" value="KAJ7388011.1"/>
    <property type="molecule type" value="Genomic_DNA"/>
</dbReference>
<dbReference type="AlphaFoldDB" id="A0A9W9ZUE4"/>
<name>A0A9W9ZUE4_9CNID</name>
<sequence>MMNATHRYFTPQYMVVLGQLILCCTTEGIFMPLTKIEWREILSNKKSEGVSPMRRLIERFPQVAKLVLDKCIEHSPHLDTDPNYS</sequence>
<keyword evidence="2" id="KW-1185">Reference proteome</keyword>
<proteinExistence type="predicted"/>
<organism evidence="1 2">
    <name type="scientific">Desmophyllum pertusum</name>
    <dbReference type="NCBI Taxonomy" id="174260"/>
    <lineage>
        <taxon>Eukaryota</taxon>
        <taxon>Metazoa</taxon>
        <taxon>Cnidaria</taxon>
        <taxon>Anthozoa</taxon>
        <taxon>Hexacorallia</taxon>
        <taxon>Scleractinia</taxon>
        <taxon>Caryophylliina</taxon>
        <taxon>Caryophylliidae</taxon>
        <taxon>Desmophyllum</taxon>
    </lineage>
</organism>
<evidence type="ECO:0000313" key="2">
    <source>
        <dbReference type="Proteomes" id="UP001163046"/>
    </source>
</evidence>